<dbReference type="RefSeq" id="WP_220161020.1">
    <property type="nucleotide sequence ID" value="NZ_CP080507.1"/>
</dbReference>
<dbReference type="GO" id="GO:0005829">
    <property type="term" value="C:cytosol"/>
    <property type="evidence" value="ECO:0007669"/>
    <property type="project" value="TreeGrafter"/>
</dbReference>
<dbReference type="AlphaFoldDB" id="A0A8F9TTU1"/>
<dbReference type="Gene3D" id="1.10.1070.20">
    <property type="match status" value="1"/>
</dbReference>
<keyword evidence="3" id="KW-0418">Kinase</keyword>
<keyword evidence="2" id="KW-0808">Transferase</keyword>
<dbReference type="GO" id="GO:0004674">
    <property type="term" value="F:protein serine/threonine kinase activity"/>
    <property type="evidence" value="ECO:0007669"/>
    <property type="project" value="TreeGrafter"/>
</dbReference>
<dbReference type="Pfam" id="PF07804">
    <property type="entry name" value="HipA_C"/>
    <property type="match status" value="1"/>
</dbReference>
<proteinExistence type="inferred from homology"/>
<comment type="similarity">
    <text evidence="1">Belongs to the HipA Ser/Thr kinase family.</text>
</comment>
<sequence>MGALRFRRDAASPFLDNDHHLAAPPVASLRELEAASLALEAPDADELPEFRQWLTALLAPGSSLGGTRPKANFTDPDGALWIAKFPSREDRRDIGTWEMVVHQLAQAAGINVPDTQLLRLGGRHRTFASRRFDRLANGKRRFFVSALTLLNRQDGENASYLELAEFLSTRGSPAHKDADLRELWTRIVFNILVSNRDDHLRNHGFILSADGWRLAPAYDLNPNNERTHHQLAIDATDPTPDVTLAFATAEFYGLSATQADEIVRRVQTAFSEWRTIAGKHRLPRAEIELVAQAFSSPVGT</sequence>
<gene>
    <name evidence="5" type="ORF">K0B96_11385</name>
</gene>
<evidence type="ECO:0000313" key="6">
    <source>
        <dbReference type="Proteomes" id="UP000825051"/>
    </source>
</evidence>
<dbReference type="Proteomes" id="UP000825051">
    <property type="component" value="Chromosome"/>
</dbReference>
<name>A0A8F9TTU1_9BACT</name>
<evidence type="ECO:0000259" key="4">
    <source>
        <dbReference type="Pfam" id="PF07804"/>
    </source>
</evidence>
<dbReference type="PANTHER" id="PTHR37419">
    <property type="entry name" value="SERINE/THREONINE-PROTEIN KINASE TOXIN HIPA"/>
    <property type="match status" value="1"/>
</dbReference>
<dbReference type="KEGG" id="ole:K0B96_11385"/>
<dbReference type="EMBL" id="CP080507">
    <property type="protein sequence ID" value="QYM77916.1"/>
    <property type="molecule type" value="Genomic_DNA"/>
</dbReference>
<dbReference type="PANTHER" id="PTHR37419:SF8">
    <property type="entry name" value="TOXIN YJJJ"/>
    <property type="match status" value="1"/>
</dbReference>
<protein>
    <submittedName>
        <fullName evidence="5">HipA domain-containing protein</fullName>
    </submittedName>
</protein>
<evidence type="ECO:0000313" key="5">
    <source>
        <dbReference type="EMBL" id="QYM77916.1"/>
    </source>
</evidence>
<accession>A0A8F9TTU1</accession>
<keyword evidence="6" id="KW-1185">Reference proteome</keyword>
<reference evidence="5" key="1">
    <citation type="submission" date="2021-08" db="EMBL/GenBank/DDBJ databases">
        <title>Genome of a novel bacterium of the phylum Verrucomicrobia, Oleiharenicola sp. KSB-15.</title>
        <authorList>
            <person name="Chung J.-H."/>
            <person name="Ahn J.-H."/>
            <person name="Yoon Y."/>
            <person name="Kim D.-Y."/>
            <person name="An S.-H."/>
            <person name="Park I."/>
            <person name="Yeon J."/>
        </authorList>
    </citation>
    <scope>NUCLEOTIDE SEQUENCE</scope>
    <source>
        <strain evidence="5">KSB-15</strain>
    </source>
</reference>
<evidence type="ECO:0000256" key="1">
    <source>
        <dbReference type="ARBA" id="ARBA00010164"/>
    </source>
</evidence>
<organism evidence="5 6">
    <name type="scientific">Horticoccus luteus</name>
    <dbReference type="NCBI Taxonomy" id="2862869"/>
    <lineage>
        <taxon>Bacteria</taxon>
        <taxon>Pseudomonadati</taxon>
        <taxon>Verrucomicrobiota</taxon>
        <taxon>Opitutia</taxon>
        <taxon>Opitutales</taxon>
        <taxon>Opitutaceae</taxon>
        <taxon>Horticoccus</taxon>
    </lineage>
</organism>
<evidence type="ECO:0000256" key="3">
    <source>
        <dbReference type="ARBA" id="ARBA00022777"/>
    </source>
</evidence>
<feature type="domain" description="HipA-like C-terminal" evidence="4">
    <location>
        <begin position="62"/>
        <end position="273"/>
    </location>
</feature>
<dbReference type="InterPro" id="IPR012893">
    <property type="entry name" value="HipA-like_C"/>
</dbReference>
<dbReference type="InterPro" id="IPR052028">
    <property type="entry name" value="HipA_Ser/Thr_kinase"/>
</dbReference>
<evidence type="ECO:0000256" key="2">
    <source>
        <dbReference type="ARBA" id="ARBA00022679"/>
    </source>
</evidence>